<reference evidence="1" key="1">
    <citation type="submission" date="2023-10" db="EMBL/GenBank/DDBJ databases">
        <authorList>
            <person name="Rodriguez Cubillos JULIANA M."/>
            <person name="De Vega J."/>
        </authorList>
    </citation>
    <scope>NUCLEOTIDE SEQUENCE</scope>
</reference>
<proteinExistence type="predicted"/>
<evidence type="ECO:0000313" key="1">
    <source>
        <dbReference type="EMBL" id="CAJ2659294.1"/>
    </source>
</evidence>
<gene>
    <name evidence="1" type="ORF">MILVUS5_LOCUS25505</name>
</gene>
<accession>A0ACB0KTR6</accession>
<comment type="caution">
    <text evidence="1">The sequence shown here is derived from an EMBL/GenBank/DDBJ whole genome shotgun (WGS) entry which is preliminary data.</text>
</comment>
<dbReference type="Proteomes" id="UP001177021">
    <property type="component" value="Unassembled WGS sequence"/>
</dbReference>
<sequence>MSHDRYFLLLKRDLWIQSFYKAAFVEVVVNVALLLHEGVKVCAQISSVLQEVKAVQNAAYKADWYVVYIVCNMSQSTEVVHESQKQQIVMSATIMS</sequence>
<keyword evidence="2" id="KW-1185">Reference proteome</keyword>
<protein>
    <submittedName>
        <fullName evidence="1">Uncharacterized protein</fullName>
    </submittedName>
</protein>
<name>A0ACB0KTR6_TRIPR</name>
<evidence type="ECO:0000313" key="2">
    <source>
        <dbReference type="Proteomes" id="UP001177021"/>
    </source>
</evidence>
<organism evidence="1 2">
    <name type="scientific">Trifolium pratense</name>
    <name type="common">Red clover</name>
    <dbReference type="NCBI Taxonomy" id="57577"/>
    <lineage>
        <taxon>Eukaryota</taxon>
        <taxon>Viridiplantae</taxon>
        <taxon>Streptophyta</taxon>
        <taxon>Embryophyta</taxon>
        <taxon>Tracheophyta</taxon>
        <taxon>Spermatophyta</taxon>
        <taxon>Magnoliopsida</taxon>
        <taxon>eudicotyledons</taxon>
        <taxon>Gunneridae</taxon>
        <taxon>Pentapetalae</taxon>
        <taxon>rosids</taxon>
        <taxon>fabids</taxon>
        <taxon>Fabales</taxon>
        <taxon>Fabaceae</taxon>
        <taxon>Papilionoideae</taxon>
        <taxon>50 kb inversion clade</taxon>
        <taxon>NPAAA clade</taxon>
        <taxon>Hologalegina</taxon>
        <taxon>IRL clade</taxon>
        <taxon>Trifolieae</taxon>
        <taxon>Trifolium</taxon>
    </lineage>
</organism>
<dbReference type="EMBL" id="CASHSV030000311">
    <property type="protein sequence ID" value="CAJ2659294.1"/>
    <property type="molecule type" value="Genomic_DNA"/>
</dbReference>